<name>A0A0F9JZ48_9ZZZZ</name>
<dbReference type="PANTHER" id="PTHR43615:SF1">
    <property type="entry name" value="PPDK_N DOMAIN-CONTAINING PROTEIN"/>
    <property type="match status" value="1"/>
</dbReference>
<evidence type="ECO:0000313" key="2">
    <source>
        <dbReference type="EMBL" id="KKM15148.1"/>
    </source>
</evidence>
<dbReference type="Pfam" id="PF00391">
    <property type="entry name" value="PEP-utilizers"/>
    <property type="match status" value="1"/>
</dbReference>
<feature type="non-terminal residue" evidence="2">
    <location>
        <position position="1"/>
    </location>
</feature>
<proteinExistence type="predicted"/>
<dbReference type="InterPro" id="IPR051549">
    <property type="entry name" value="PEP_Utilizing_Enz"/>
</dbReference>
<comment type="caution">
    <text evidence="2">The sequence shown here is derived from an EMBL/GenBank/DDBJ whole genome shotgun (WGS) entry which is preliminary data.</text>
</comment>
<dbReference type="SUPFAM" id="SSF52009">
    <property type="entry name" value="Phosphohistidine domain"/>
    <property type="match status" value="1"/>
</dbReference>
<dbReference type="GO" id="GO:0016772">
    <property type="term" value="F:transferase activity, transferring phosphorus-containing groups"/>
    <property type="evidence" value="ECO:0007669"/>
    <property type="project" value="InterPro"/>
</dbReference>
<dbReference type="AlphaFoldDB" id="A0A0F9JZ48"/>
<dbReference type="Gene3D" id="3.50.30.10">
    <property type="entry name" value="Phosphohistidine domain"/>
    <property type="match status" value="1"/>
</dbReference>
<reference evidence="2" key="1">
    <citation type="journal article" date="2015" name="Nature">
        <title>Complex archaea that bridge the gap between prokaryotes and eukaryotes.</title>
        <authorList>
            <person name="Spang A."/>
            <person name="Saw J.H."/>
            <person name="Jorgensen S.L."/>
            <person name="Zaremba-Niedzwiedzka K."/>
            <person name="Martijn J."/>
            <person name="Lind A.E."/>
            <person name="van Eijk R."/>
            <person name="Schleper C."/>
            <person name="Guy L."/>
            <person name="Ettema T.J."/>
        </authorList>
    </citation>
    <scope>NUCLEOTIDE SEQUENCE</scope>
</reference>
<sequence>GILGHGSIVAREYGIPAVVGTGNITQRVKHGQKITVDGDAGTISLIKDNAN</sequence>
<dbReference type="InterPro" id="IPR036637">
    <property type="entry name" value="Phosphohistidine_dom_sf"/>
</dbReference>
<gene>
    <name evidence="2" type="ORF">LCGC14_1699010</name>
</gene>
<dbReference type="EMBL" id="LAZR01014975">
    <property type="protein sequence ID" value="KKM15148.1"/>
    <property type="molecule type" value="Genomic_DNA"/>
</dbReference>
<dbReference type="InterPro" id="IPR008279">
    <property type="entry name" value="PEP-util_enz_mobile_dom"/>
</dbReference>
<feature type="domain" description="PEP-utilising enzyme mobile" evidence="1">
    <location>
        <begin position="1"/>
        <end position="41"/>
    </location>
</feature>
<accession>A0A0F9JZ48</accession>
<organism evidence="2">
    <name type="scientific">marine sediment metagenome</name>
    <dbReference type="NCBI Taxonomy" id="412755"/>
    <lineage>
        <taxon>unclassified sequences</taxon>
        <taxon>metagenomes</taxon>
        <taxon>ecological metagenomes</taxon>
    </lineage>
</organism>
<dbReference type="PANTHER" id="PTHR43615">
    <property type="entry name" value="PHOSPHOENOLPYRUVATE SYNTHASE-RELATED"/>
    <property type="match status" value="1"/>
</dbReference>
<evidence type="ECO:0000259" key="1">
    <source>
        <dbReference type="Pfam" id="PF00391"/>
    </source>
</evidence>
<protein>
    <recommendedName>
        <fullName evidence="1">PEP-utilising enzyme mobile domain-containing protein</fullName>
    </recommendedName>
</protein>